<dbReference type="AlphaFoldDB" id="A0A077NFQ5"/>
<reference evidence="1" key="1">
    <citation type="submission" date="2013-07" db="EMBL/GenBank/DDBJ databases">
        <title>Sub-species coevolution in mutualistic symbiosis.</title>
        <authorList>
            <person name="Murfin K."/>
            <person name="Klassen J."/>
            <person name="Lee M."/>
            <person name="Forst S."/>
            <person name="Stock P."/>
            <person name="Goodrich-Blair H."/>
        </authorList>
    </citation>
    <scope>NUCLEOTIDE SEQUENCE [LARGE SCALE GENOMIC DNA]</scope>
    <source>
        <strain evidence="1">Puntauvense</strain>
    </source>
</reference>
<name>A0A077NFQ5_XENBV</name>
<gene>
    <name evidence="1" type="ORF">XBP1_2720004</name>
</gene>
<dbReference type="Proteomes" id="UP000028511">
    <property type="component" value="Unassembled WGS sequence"/>
</dbReference>
<proteinExistence type="predicted"/>
<evidence type="ECO:0000313" key="1">
    <source>
        <dbReference type="EMBL" id="CDG97654.1"/>
    </source>
</evidence>
<organism evidence="1 2">
    <name type="scientific">Xenorhabdus bovienii str. puntauvense</name>
    <dbReference type="NCBI Taxonomy" id="1398201"/>
    <lineage>
        <taxon>Bacteria</taxon>
        <taxon>Pseudomonadati</taxon>
        <taxon>Pseudomonadota</taxon>
        <taxon>Gammaproteobacteria</taxon>
        <taxon>Enterobacterales</taxon>
        <taxon>Morganellaceae</taxon>
        <taxon>Xenorhabdus</taxon>
    </lineage>
</organism>
<accession>A0A077NFQ5</accession>
<comment type="caution">
    <text evidence="1">The sequence shown here is derived from an EMBL/GenBank/DDBJ whole genome shotgun (WGS) entry which is preliminary data.</text>
</comment>
<sequence>MVFSPFVNGAHYNAVLNKNSQPYPWPLSFSVRYGKIRDKHVFSPDK</sequence>
<dbReference type="EMBL" id="CBSW010000193">
    <property type="protein sequence ID" value="CDG97654.1"/>
    <property type="molecule type" value="Genomic_DNA"/>
</dbReference>
<evidence type="ECO:0000313" key="2">
    <source>
        <dbReference type="Proteomes" id="UP000028511"/>
    </source>
</evidence>
<dbReference type="HOGENOM" id="CLU_3190741_0_0_6"/>
<protein>
    <submittedName>
        <fullName evidence="1">Uncharacterized protein</fullName>
    </submittedName>
</protein>